<evidence type="ECO:0000313" key="3">
    <source>
        <dbReference type="Proteomes" id="UP000605676"/>
    </source>
</evidence>
<dbReference type="PANTHER" id="PTHR48079">
    <property type="entry name" value="PROTEIN YEEZ"/>
    <property type="match status" value="1"/>
</dbReference>
<dbReference type="InterPro" id="IPR051783">
    <property type="entry name" value="NAD(P)-dependent_oxidoreduct"/>
</dbReference>
<organism evidence="2 3">
    <name type="scientific">Carboxylicivirga marina</name>
    <dbReference type="NCBI Taxonomy" id="2800988"/>
    <lineage>
        <taxon>Bacteria</taxon>
        <taxon>Pseudomonadati</taxon>
        <taxon>Bacteroidota</taxon>
        <taxon>Bacteroidia</taxon>
        <taxon>Marinilabiliales</taxon>
        <taxon>Marinilabiliaceae</taxon>
        <taxon>Carboxylicivirga</taxon>
    </lineage>
</organism>
<evidence type="ECO:0000259" key="1">
    <source>
        <dbReference type="Pfam" id="PF01370"/>
    </source>
</evidence>
<sequence length="330" mass="37129">MILVTGGTGLVGSHLLCKLIEQGEQVRVLFRTENSKQAVKDIFTYYNINGFEKIEWLQGDLMDYFLLTDALKEVTCIYHCAAMVSFKPSDRSSMFHVNVEGTANLVNAAIECEIDKFCHVSSIATLGKSQNGELIDESSFWQNDDNHSVYSQSKFRAEMEVWRGIKEGLNAFIVNPSVIIGPCHETKSSGQLISTLSKNMTFYTGGGTGFVDVRDVVNAMIAISNSEHVNERFIINGENLKYKQLMQTSASVFGVKAPSIKANRALTGIAWRLERLKYMLWGKEPKMTKETARTSQNQSKYSNEKVKHAFNLSFYSIEESLTNVADYKMR</sequence>
<keyword evidence="3" id="KW-1185">Reference proteome</keyword>
<dbReference type="Pfam" id="PF01370">
    <property type="entry name" value="Epimerase"/>
    <property type="match status" value="1"/>
</dbReference>
<dbReference type="InterPro" id="IPR036291">
    <property type="entry name" value="NAD(P)-bd_dom_sf"/>
</dbReference>
<dbReference type="Gene3D" id="3.40.50.720">
    <property type="entry name" value="NAD(P)-binding Rossmann-like Domain"/>
    <property type="match status" value="1"/>
</dbReference>
<dbReference type="SUPFAM" id="SSF51735">
    <property type="entry name" value="NAD(P)-binding Rossmann-fold domains"/>
    <property type="match status" value="1"/>
</dbReference>
<dbReference type="RefSeq" id="WP_200465912.1">
    <property type="nucleotide sequence ID" value="NZ_JAENRR010000039.1"/>
</dbReference>
<feature type="domain" description="NAD-dependent epimerase/dehydratase" evidence="1">
    <location>
        <begin position="2"/>
        <end position="226"/>
    </location>
</feature>
<name>A0ABS1HMJ8_9BACT</name>
<protein>
    <submittedName>
        <fullName evidence="2">NAD-dependent epimerase/dehydratase family protein</fullName>
    </submittedName>
</protein>
<comment type="caution">
    <text evidence="2">The sequence shown here is derived from an EMBL/GenBank/DDBJ whole genome shotgun (WGS) entry which is preliminary data.</text>
</comment>
<accession>A0ABS1HMJ8</accession>
<dbReference type="PANTHER" id="PTHR48079:SF6">
    <property type="entry name" value="NAD(P)-BINDING DOMAIN-CONTAINING PROTEIN-RELATED"/>
    <property type="match status" value="1"/>
</dbReference>
<dbReference type="EMBL" id="JAENRR010000039">
    <property type="protein sequence ID" value="MBK3518685.1"/>
    <property type="molecule type" value="Genomic_DNA"/>
</dbReference>
<dbReference type="Proteomes" id="UP000605676">
    <property type="component" value="Unassembled WGS sequence"/>
</dbReference>
<proteinExistence type="predicted"/>
<reference evidence="2 3" key="1">
    <citation type="submission" date="2021-01" db="EMBL/GenBank/DDBJ databases">
        <title>Carboxyliciviraga sp.nov., isolated from coastal sediments.</title>
        <authorList>
            <person name="Lu D."/>
            <person name="Zhang T."/>
        </authorList>
    </citation>
    <scope>NUCLEOTIDE SEQUENCE [LARGE SCALE GENOMIC DNA]</scope>
    <source>
        <strain evidence="2 3">N1Y132</strain>
    </source>
</reference>
<dbReference type="InterPro" id="IPR001509">
    <property type="entry name" value="Epimerase_deHydtase"/>
</dbReference>
<evidence type="ECO:0000313" key="2">
    <source>
        <dbReference type="EMBL" id="MBK3518685.1"/>
    </source>
</evidence>
<gene>
    <name evidence="2" type="ORF">JIV24_15165</name>
</gene>